<accession>A0A0J1D2A9</accession>
<evidence type="ECO:0000313" key="1">
    <source>
        <dbReference type="EMBL" id="KLU26885.1"/>
    </source>
</evidence>
<proteinExistence type="predicted"/>
<keyword evidence="2" id="KW-1185">Reference proteome</keyword>
<comment type="caution">
    <text evidence="1">The sequence shown here is derived from an EMBL/GenBank/DDBJ whole genome shotgun (WGS) entry which is preliminary data.</text>
</comment>
<dbReference type="AlphaFoldDB" id="A0A0J1D2A9"/>
<evidence type="ECO:0000313" key="2">
    <source>
        <dbReference type="Proteomes" id="UP000035963"/>
    </source>
</evidence>
<dbReference type="Proteomes" id="UP000035963">
    <property type="component" value="Unassembled WGS sequence"/>
</dbReference>
<organism evidence="1 2">
    <name type="scientific">Caballeronia mineralivorans PML1(12)</name>
    <dbReference type="NCBI Taxonomy" id="908627"/>
    <lineage>
        <taxon>Bacteria</taxon>
        <taxon>Pseudomonadati</taxon>
        <taxon>Pseudomonadota</taxon>
        <taxon>Betaproteobacteria</taxon>
        <taxon>Burkholderiales</taxon>
        <taxon>Burkholderiaceae</taxon>
        <taxon>Caballeronia</taxon>
    </lineage>
</organism>
<sequence length="63" mass="7014">MNAIGHGSFPVEAMNALTGEHLRVMQKECRQGSHFKDQKASREYIKIADSCLLLQLDRGQLAA</sequence>
<protein>
    <submittedName>
        <fullName evidence="1">Uncharacterized protein</fullName>
    </submittedName>
</protein>
<reference evidence="1 2" key="1">
    <citation type="journal article" date="2015" name="Genome Announc.">
        <title>Draft Genome Sequence of Burkholderia sp. Strain PML1(12), an Ectomycorrhizosphere-Inhabiting Bacterium with Effective Mineral-Weathering Ability.</title>
        <authorList>
            <person name="Uroz S."/>
            <person name="Oger P."/>
        </authorList>
    </citation>
    <scope>NUCLEOTIDE SEQUENCE [LARGE SCALE GENOMIC DNA]</scope>
    <source>
        <strain evidence="2">PML1(12)</strain>
    </source>
</reference>
<name>A0A0J1D2A9_9BURK</name>
<gene>
    <name evidence="1" type="ORF">EOS_07080</name>
</gene>
<dbReference type="EMBL" id="AEJF01000058">
    <property type="protein sequence ID" value="KLU26885.1"/>
    <property type="molecule type" value="Genomic_DNA"/>
</dbReference>